<protein>
    <recommendedName>
        <fullName evidence="4">Dolichyl-phosphate-mannose-protein mannosyltransferase</fullName>
    </recommendedName>
</protein>
<feature type="transmembrane region" description="Helical" evidence="1">
    <location>
        <begin position="184"/>
        <end position="202"/>
    </location>
</feature>
<evidence type="ECO:0000313" key="2">
    <source>
        <dbReference type="EMBL" id="WCT10100.1"/>
    </source>
</evidence>
<feature type="transmembrane region" description="Helical" evidence="1">
    <location>
        <begin position="277"/>
        <end position="297"/>
    </location>
</feature>
<keyword evidence="1" id="KW-0812">Transmembrane</keyword>
<dbReference type="RefSeq" id="WP_273628205.1">
    <property type="nucleotide sequence ID" value="NZ_CP117167.1"/>
</dbReference>
<dbReference type="EMBL" id="CP117167">
    <property type="protein sequence ID" value="WCT10100.1"/>
    <property type="molecule type" value="Genomic_DNA"/>
</dbReference>
<feature type="transmembrane region" description="Helical" evidence="1">
    <location>
        <begin position="43"/>
        <end position="59"/>
    </location>
</feature>
<feature type="transmembrane region" description="Helical" evidence="1">
    <location>
        <begin position="12"/>
        <end position="37"/>
    </location>
</feature>
<evidence type="ECO:0008006" key="4">
    <source>
        <dbReference type="Google" id="ProtNLM"/>
    </source>
</evidence>
<reference evidence="2 3" key="1">
    <citation type="submission" date="2023-02" db="EMBL/GenBank/DDBJ databases">
        <title>Genome sequence of Mucilaginibacter jinjuensis strain KACC 16571.</title>
        <authorList>
            <person name="Kim S."/>
            <person name="Heo J."/>
            <person name="Kwon S.-W."/>
        </authorList>
    </citation>
    <scope>NUCLEOTIDE SEQUENCE [LARGE SCALE GENOMIC DNA]</scope>
    <source>
        <strain evidence="2 3">KACC 16571</strain>
    </source>
</reference>
<keyword evidence="3" id="KW-1185">Reference proteome</keyword>
<proteinExistence type="predicted"/>
<feature type="transmembrane region" description="Helical" evidence="1">
    <location>
        <begin position="252"/>
        <end position="268"/>
    </location>
</feature>
<feature type="transmembrane region" description="Helical" evidence="1">
    <location>
        <begin position="230"/>
        <end position="246"/>
    </location>
</feature>
<sequence length="567" mass="63574">MQLSLQRNNRVLFLTGGMLITTIAMVLIIVALCFFAGFTVAAWQFPMAFILTGGLYYFISKNKLNNTGAFIQSVIISALVIIASVIIACCFYDVTYDGQSYHQEGIYQLAHGWNTFKTLLPKSVNMAIYINHYGKGVEIPQSTLYALTGHIEAGKAANLILLIATFCLMLSLLLGLNKLTMPRCILIAILATCNPIIINQLISTYVDGQLAMMVQCLFVVAIWLVFDSSIYNLLLLAVVVIIGANVKFTGLVYVVIFTAAFLGWLLYTKKIELFKKVIYTAIASGIVAVLIVGYNPYVVNTVKFQHPFYPLMGKNKVDIVGYNLPPGFEQKGGMDKLFTSLLAHTDNQISDKQKTVTLKIPFTVNKTDFTNSFKPDTRIAGFGPFFSGILLLAFALLVVLLLKPGKFALIKNLVYLIAVILAVVLIMPESWWARYIPQLWYLPIVVLLAAELYHTKHKILRGFLYLFIIFNVVLTFGGFGWNLMMTMLVNHQIAKLKAAHQTITVQFGDLKANRFRLEENHIPYKEAILDGVPKVEIFIRSDSKFIIPDNVANYPESKFLKWAEKFN</sequence>
<evidence type="ECO:0000256" key="1">
    <source>
        <dbReference type="SAM" id="Phobius"/>
    </source>
</evidence>
<feature type="transmembrane region" description="Helical" evidence="1">
    <location>
        <begin position="379"/>
        <end position="401"/>
    </location>
</feature>
<feature type="transmembrane region" description="Helical" evidence="1">
    <location>
        <begin position="413"/>
        <end position="433"/>
    </location>
</feature>
<feature type="transmembrane region" description="Helical" evidence="1">
    <location>
        <begin position="462"/>
        <end position="484"/>
    </location>
</feature>
<keyword evidence="1" id="KW-0472">Membrane</keyword>
<accession>A0ABY7T0Y4</accession>
<organism evidence="2 3">
    <name type="scientific">Mucilaginibacter jinjuensis</name>
    <dbReference type="NCBI Taxonomy" id="1176721"/>
    <lineage>
        <taxon>Bacteria</taxon>
        <taxon>Pseudomonadati</taxon>
        <taxon>Bacteroidota</taxon>
        <taxon>Sphingobacteriia</taxon>
        <taxon>Sphingobacteriales</taxon>
        <taxon>Sphingobacteriaceae</taxon>
        <taxon>Mucilaginibacter</taxon>
    </lineage>
</organism>
<gene>
    <name evidence="2" type="ORF">PQO05_15305</name>
</gene>
<name>A0ABY7T0Y4_9SPHI</name>
<keyword evidence="1" id="KW-1133">Transmembrane helix</keyword>
<dbReference type="Proteomes" id="UP001216139">
    <property type="component" value="Chromosome"/>
</dbReference>
<evidence type="ECO:0000313" key="3">
    <source>
        <dbReference type="Proteomes" id="UP001216139"/>
    </source>
</evidence>
<feature type="transmembrane region" description="Helical" evidence="1">
    <location>
        <begin position="156"/>
        <end position="177"/>
    </location>
</feature>
<feature type="transmembrane region" description="Helical" evidence="1">
    <location>
        <begin position="439"/>
        <end position="455"/>
    </location>
</feature>
<feature type="transmembrane region" description="Helical" evidence="1">
    <location>
        <begin position="71"/>
        <end position="94"/>
    </location>
</feature>